<accession>A0ABS1BZS5</accession>
<feature type="chain" id="PRO_5046620347" evidence="1">
    <location>
        <begin position="18"/>
        <end position="310"/>
    </location>
</feature>
<sequence>MKSKLLITTLLFTSLLAAELRAQEFTKRYRYTALGVNAMATGYYGDVTPGPSILSTDPKLIRYNVGIYGQRKFYANWSARVSLSYGRLRGDDAESAKRFEAEDAGRWERNLSFRNDIKELSLVAIYDLKANYATFFKRPEFTPYIFGGVAVFHHNPKAYYEGGLIETGWYALQPLQTEGVKYSKVQFSIPFGFGARFRLNQNFDLGFEVGWRGTFTDYLDDVSTKYADKGDLNAAHGKEAWVLADRSIELPDLADKQITVIGSDGQSYPATSMSSAGQQRGDHTRNDWYVLTGFSLNYILDQSYKTPKFR</sequence>
<evidence type="ECO:0000313" key="4">
    <source>
        <dbReference type="Proteomes" id="UP000644147"/>
    </source>
</evidence>
<keyword evidence="1" id="KW-0732">Signal</keyword>
<reference evidence="3 4" key="1">
    <citation type="submission" date="2020-12" db="EMBL/GenBank/DDBJ databases">
        <title>Bacterial novel species Adhaeribacter sp. BT258 isolated from soil.</title>
        <authorList>
            <person name="Jung H.-Y."/>
        </authorList>
    </citation>
    <scope>NUCLEOTIDE SEQUENCE [LARGE SCALE GENOMIC DNA]</scope>
    <source>
        <strain evidence="3 4">BT258</strain>
    </source>
</reference>
<dbReference type="InterPro" id="IPR045743">
    <property type="entry name" value="DUF6089"/>
</dbReference>
<organism evidence="3 4">
    <name type="scientific">Adhaeribacter terrigena</name>
    <dbReference type="NCBI Taxonomy" id="2793070"/>
    <lineage>
        <taxon>Bacteria</taxon>
        <taxon>Pseudomonadati</taxon>
        <taxon>Bacteroidota</taxon>
        <taxon>Cytophagia</taxon>
        <taxon>Cytophagales</taxon>
        <taxon>Hymenobacteraceae</taxon>
        <taxon>Adhaeribacter</taxon>
    </lineage>
</organism>
<dbReference type="Gene3D" id="2.40.160.20">
    <property type="match status" value="1"/>
</dbReference>
<protein>
    <submittedName>
        <fullName evidence="3">Outer membrane beta-barrel protein</fullName>
    </submittedName>
</protein>
<dbReference type="EMBL" id="JAEHFX010000002">
    <property type="protein sequence ID" value="MBK0402670.1"/>
    <property type="molecule type" value="Genomic_DNA"/>
</dbReference>
<proteinExistence type="predicted"/>
<dbReference type="Proteomes" id="UP000644147">
    <property type="component" value="Unassembled WGS sequence"/>
</dbReference>
<dbReference type="InterPro" id="IPR011250">
    <property type="entry name" value="OMP/PagP_B-barrel"/>
</dbReference>
<feature type="domain" description="DUF6089" evidence="2">
    <location>
        <begin position="32"/>
        <end position="224"/>
    </location>
</feature>
<evidence type="ECO:0000259" key="2">
    <source>
        <dbReference type="Pfam" id="PF19573"/>
    </source>
</evidence>
<dbReference type="Pfam" id="PF19573">
    <property type="entry name" value="DUF6089"/>
    <property type="match status" value="1"/>
</dbReference>
<evidence type="ECO:0000313" key="3">
    <source>
        <dbReference type="EMBL" id="MBK0402670.1"/>
    </source>
</evidence>
<dbReference type="SUPFAM" id="SSF56925">
    <property type="entry name" value="OMPA-like"/>
    <property type="match status" value="1"/>
</dbReference>
<dbReference type="RefSeq" id="WP_200505410.1">
    <property type="nucleotide sequence ID" value="NZ_JAEHFX010000002.1"/>
</dbReference>
<comment type="caution">
    <text evidence="3">The sequence shown here is derived from an EMBL/GenBank/DDBJ whole genome shotgun (WGS) entry which is preliminary data.</text>
</comment>
<feature type="signal peptide" evidence="1">
    <location>
        <begin position="1"/>
        <end position="17"/>
    </location>
</feature>
<keyword evidence="4" id="KW-1185">Reference proteome</keyword>
<name>A0ABS1BZS5_9BACT</name>
<gene>
    <name evidence="3" type="ORF">I5M27_06715</name>
</gene>
<evidence type="ECO:0000256" key="1">
    <source>
        <dbReference type="SAM" id="SignalP"/>
    </source>
</evidence>